<dbReference type="AlphaFoldDB" id="A0AAV9H560"/>
<dbReference type="PRINTS" id="PR00069">
    <property type="entry name" value="ALDKETRDTASE"/>
</dbReference>
<name>A0AAV9H560_9PEZI</name>
<dbReference type="CDD" id="cd19093">
    <property type="entry name" value="AKR_AtPLR-like"/>
    <property type="match status" value="1"/>
</dbReference>
<dbReference type="InterPro" id="IPR020471">
    <property type="entry name" value="AKR"/>
</dbReference>
<keyword evidence="4" id="KW-1185">Reference proteome</keyword>
<dbReference type="PANTHER" id="PTHR43364">
    <property type="entry name" value="NADH-SPECIFIC METHYLGLYOXAL REDUCTASE-RELATED"/>
    <property type="match status" value="1"/>
</dbReference>
<evidence type="ECO:0000256" key="1">
    <source>
        <dbReference type="ARBA" id="ARBA00023002"/>
    </source>
</evidence>
<evidence type="ECO:0000313" key="3">
    <source>
        <dbReference type="EMBL" id="KAK4455160.1"/>
    </source>
</evidence>
<comment type="caution">
    <text evidence="3">The sequence shown here is derived from an EMBL/GenBank/DDBJ whole genome shotgun (WGS) entry which is preliminary data.</text>
</comment>
<dbReference type="Proteomes" id="UP001321760">
    <property type="component" value="Unassembled WGS sequence"/>
</dbReference>
<reference evidence="3" key="1">
    <citation type="journal article" date="2023" name="Mol. Phylogenet. Evol.">
        <title>Genome-scale phylogeny and comparative genomics of the fungal order Sordariales.</title>
        <authorList>
            <person name="Hensen N."/>
            <person name="Bonometti L."/>
            <person name="Westerberg I."/>
            <person name="Brannstrom I.O."/>
            <person name="Guillou S."/>
            <person name="Cros-Aarteil S."/>
            <person name="Calhoun S."/>
            <person name="Haridas S."/>
            <person name="Kuo A."/>
            <person name="Mondo S."/>
            <person name="Pangilinan J."/>
            <person name="Riley R."/>
            <person name="LaButti K."/>
            <person name="Andreopoulos B."/>
            <person name="Lipzen A."/>
            <person name="Chen C."/>
            <person name="Yan M."/>
            <person name="Daum C."/>
            <person name="Ng V."/>
            <person name="Clum A."/>
            <person name="Steindorff A."/>
            <person name="Ohm R.A."/>
            <person name="Martin F."/>
            <person name="Silar P."/>
            <person name="Natvig D.O."/>
            <person name="Lalanne C."/>
            <person name="Gautier V."/>
            <person name="Ament-Velasquez S.L."/>
            <person name="Kruys A."/>
            <person name="Hutchinson M.I."/>
            <person name="Powell A.J."/>
            <person name="Barry K."/>
            <person name="Miller A.N."/>
            <person name="Grigoriev I.V."/>
            <person name="Debuchy R."/>
            <person name="Gladieux P."/>
            <person name="Hiltunen Thoren M."/>
            <person name="Johannesson H."/>
        </authorList>
    </citation>
    <scope>NUCLEOTIDE SEQUENCE</scope>
    <source>
        <strain evidence="3">PSN243</strain>
    </source>
</reference>
<dbReference type="Gene3D" id="3.20.20.100">
    <property type="entry name" value="NADP-dependent oxidoreductase domain"/>
    <property type="match status" value="1"/>
</dbReference>
<keyword evidence="1" id="KW-0560">Oxidoreductase</keyword>
<organism evidence="3 4">
    <name type="scientific">Podospora aff. communis PSN243</name>
    <dbReference type="NCBI Taxonomy" id="3040156"/>
    <lineage>
        <taxon>Eukaryota</taxon>
        <taxon>Fungi</taxon>
        <taxon>Dikarya</taxon>
        <taxon>Ascomycota</taxon>
        <taxon>Pezizomycotina</taxon>
        <taxon>Sordariomycetes</taxon>
        <taxon>Sordariomycetidae</taxon>
        <taxon>Sordariales</taxon>
        <taxon>Podosporaceae</taxon>
        <taxon>Podospora</taxon>
    </lineage>
</organism>
<protein>
    <submittedName>
        <fullName evidence="3">Alcohol dehydrogenase</fullName>
    </submittedName>
</protein>
<sequence>MQSVLQAGLATGMSAVSGIHSSKPKWADHSLAGANLMPDDFCPDPESRIEIPTKSGTPVRASYLCVGLWWPWGDTATWNYTADELPAIKAAWDVLCQAGINFIDTAEAYASGTSEEIVGGLIKDLPRDSYVIQTKWLSTPMMADNFLHPIDAPVKSLRGSLERLGLEYVDIYLIHGLIHPQSIAHAAEGMAKCVELGLAKAIGVANYDRDDMLQMKTELVKYNIPLSVNQCEFNVLRRYPEISDEGVMKTCRAEGIIFQSYSSLAQSRLSGKHNVENPPPKTCRFSNYDMEVVDPIVDVLRKIGQQRGKNVPSVALNYNISKGALPLVGIKNPEQARDVVDALGWRLTRDEVIEIDKVSIEGKKTVLWQQG</sequence>
<evidence type="ECO:0000259" key="2">
    <source>
        <dbReference type="Pfam" id="PF00248"/>
    </source>
</evidence>
<dbReference type="InterPro" id="IPR050523">
    <property type="entry name" value="AKR_Detox_Biosynth"/>
</dbReference>
<dbReference type="SUPFAM" id="SSF51430">
    <property type="entry name" value="NAD(P)-linked oxidoreductase"/>
    <property type="match status" value="1"/>
</dbReference>
<dbReference type="Pfam" id="PF00248">
    <property type="entry name" value="Aldo_ket_red"/>
    <property type="match status" value="1"/>
</dbReference>
<dbReference type="PANTHER" id="PTHR43364:SF4">
    <property type="entry name" value="NAD(P)-LINKED OXIDOREDUCTASE SUPERFAMILY PROTEIN"/>
    <property type="match status" value="1"/>
</dbReference>
<dbReference type="EMBL" id="MU865915">
    <property type="protein sequence ID" value="KAK4455160.1"/>
    <property type="molecule type" value="Genomic_DNA"/>
</dbReference>
<feature type="domain" description="NADP-dependent oxidoreductase" evidence="2">
    <location>
        <begin position="87"/>
        <end position="359"/>
    </location>
</feature>
<evidence type="ECO:0000313" key="4">
    <source>
        <dbReference type="Proteomes" id="UP001321760"/>
    </source>
</evidence>
<dbReference type="InterPro" id="IPR036812">
    <property type="entry name" value="NAD(P)_OxRdtase_dom_sf"/>
</dbReference>
<gene>
    <name evidence="3" type="ORF">QBC34DRAFT_108786</name>
</gene>
<reference evidence="3" key="2">
    <citation type="submission" date="2023-05" db="EMBL/GenBank/DDBJ databases">
        <authorList>
            <consortium name="Lawrence Berkeley National Laboratory"/>
            <person name="Steindorff A."/>
            <person name="Hensen N."/>
            <person name="Bonometti L."/>
            <person name="Westerberg I."/>
            <person name="Brannstrom I.O."/>
            <person name="Guillou S."/>
            <person name="Cros-Aarteil S."/>
            <person name="Calhoun S."/>
            <person name="Haridas S."/>
            <person name="Kuo A."/>
            <person name="Mondo S."/>
            <person name="Pangilinan J."/>
            <person name="Riley R."/>
            <person name="Labutti K."/>
            <person name="Andreopoulos B."/>
            <person name="Lipzen A."/>
            <person name="Chen C."/>
            <person name="Yanf M."/>
            <person name="Daum C."/>
            <person name="Ng V."/>
            <person name="Clum A."/>
            <person name="Ohm R."/>
            <person name="Martin F."/>
            <person name="Silar P."/>
            <person name="Natvig D."/>
            <person name="Lalanne C."/>
            <person name="Gautier V."/>
            <person name="Ament-Velasquez S.L."/>
            <person name="Kruys A."/>
            <person name="Hutchinson M.I."/>
            <person name="Powell A.J."/>
            <person name="Barry K."/>
            <person name="Miller A.N."/>
            <person name="Grigoriev I.V."/>
            <person name="Debuchy R."/>
            <person name="Gladieux P."/>
            <person name="Thoren M.H."/>
            <person name="Johannesson H."/>
        </authorList>
    </citation>
    <scope>NUCLEOTIDE SEQUENCE</scope>
    <source>
        <strain evidence="3">PSN243</strain>
    </source>
</reference>
<dbReference type="InterPro" id="IPR023210">
    <property type="entry name" value="NADP_OxRdtase_dom"/>
</dbReference>
<dbReference type="GO" id="GO:0016491">
    <property type="term" value="F:oxidoreductase activity"/>
    <property type="evidence" value="ECO:0007669"/>
    <property type="project" value="UniProtKB-KW"/>
</dbReference>
<proteinExistence type="predicted"/>
<accession>A0AAV9H560</accession>